<accession>A0AAD9ZY83</accession>
<dbReference type="GO" id="GO:0045892">
    <property type="term" value="P:negative regulation of DNA-templated transcription"/>
    <property type="evidence" value="ECO:0007669"/>
    <property type="project" value="InterPro"/>
</dbReference>
<organism evidence="2 3">
    <name type="scientific">Dipteronia sinensis</name>
    <dbReference type="NCBI Taxonomy" id="43782"/>
    <lineage>
        <taxon>Eukaryota</taxon>
        <taxon>Viridiplantae</taxon>
        <taxon>Streptophyta</taxon>
        <taxon>Embryophyta</taxon>
        <taxon>Tracheophyta</taxon>
        <taxon>Spermatophyta</taxon>
        <taxon>Magnoliopsida</taxon>
        <taxon>eudicotyledons</taxon>
        <taxon>Gunneridae</taxon>
        <taxon>Pentapetalae</taxon>
        <taxon>rosids</taxon>
        <taxon>malvids</taxon>
        <taxon>Sapindales</taxon>
        <taxon>Sapindaceae</taxon>
        <taxon>Hippocastanoideae</taxon>
        <taxon>Acereae</taxon>
        <taxon>Dipteronia</taxon>
    </lineage>
</organism>
<evidence type="ECO:0000313" key="3">
    <source>
        <dbReference type="Proteomes" id="UP001281410"/>
    </source>
</evidence>
<dbReference type="Proteomes" id="UP001281410">
    <property type="component" value="Unassembled WGS sequence"/>
</dbReference>
<evidence type="ECO:0000313" key="2">
    <source>
        <dbReference type="EMBL" id="KAK3195081.1"/>
    </source>
</evidence>
<dbReference type="InterPro" id="IPR039778">
    <property type="entry name" value="PDCD4"/>
</dbReference>
<gene>
    <name evidence="2" type="ORF">Dsin_026391</name>
</gene>
<dbReference type="PANTHER" id="PTHR12626:SF0">
    <property type="entry name" value="PROGRAMMED CELL DEATH PROTEIN 4"/>
    <property type="match status" value="1"/>
</dbReference>
<name>A0AAD9ZY83_9ROSI</name>
<dbReference type="AlphaFoldDB" id="A0AAD9ZY83"/>
<evidence type="ECO:0000256" key="1">
    <source>
        <dbReference type="ARBA" id="ARBA00023242"/>
    </source>
</evidence>
<comment type="caution">
    <text evidence="2">The sequence shown here is derived from an EMBL/GenBank/DDBJ whole genome shotgun (WGS) entry which is preliminary data.</text>
</comment>
<proteinExistence type="predicted"/>
<protein>
    <submittedName>
        <fullName evidence="2">Uncharacterized protein</fullName>
    </submittedName>
</protein>
<keyword evidence="1" id="KW-0539">Nucleus</keyword>
<dbReference type="EMBL" id="JANJYJ010000008">
    <property type="protein sequence ID" value="KAK3195081.1"/>
    <property type="molecule type" value="Genomic_DNA"/>
</dbReference>
<dbReference type="PANTHER" id="PTHR12626">
    <property type="entry name" value="PROGRAMMED CELL DEATH 4"/>
    <property type="match status" value="1"/>
</dbReference>
<keyword evidence="3" id="KW-1185">Reference proteome</keyword>
<reference evidence="2" key="1">
    <citation type="journal article" date="2023" name="Plant J.">
        <title>Genome sequences and population genomics provide insights into the demographic history, inbreeding, and mutation load of two 'living fossil' tree species of Dipteronia.</title>
        <authorList>
            <person name="Feng Y."/>
            <person name="Comes H.P."/>
            <person name="Chen J."/>
            <person name="Zhu S."/>
            <person name="Lu R."/>
            <person name="Zhang X."/>
            <person name="Li P."/>
            <person name="Qiu J."/>
            <person name="Olsen K.M."/>
            <person name="Qiu Y."/>
        </authorList>
    </citation>
    <scope>NUCLEOTIDE SEQUENCE</scope>
    <source>
        <strain evidence="2">NBL</strain>
    </source>
</reference>
<sequence length="103" mass="11773">MGKEDHSANNFQDLCMQWKQGIQDPFVYFGRHAGDRILTCWGGRKGLDKEENESGGVVGEACQCISDFGMHQGVKKALVMAMEMKNDRMLDLFRNLLHRRSDH</sequence>